<dbReference type="EMBL" id="JH795755">
    <property type="protein sequence ID" value="ELQ63099.1"/>
    <property type="molecule type" value="Genomic_DNA"/>
</dbReference>
<dbReference type="AlphaFoldDB" id="L7J5I6"/>
<evidence type="ECO:0000313" key="1">
    <source>
        <dbReference type="EMBL" id="ELQ63099.1"/>
    </source>
</evidence>
<accession>L7J5I6</accession>
<name>L7J5I6_PYRO1</name>
<protein>
    <submittedName>
        <fullName evidence="1">Uncharacterized protein</fullName>
    </submittedName>
</protein>
<reference evidence="1" key="1">
    <citation type="journal article" date="2012" name="PLoS Genet.">
        <title>Comparative analysis of the genomes of two field isolates of the rice blast fungus Magnaporthe oryzae.</title>
        <authorList>
            <person name="Xue M."/>
            <person name="Yang J."/>
            <person name="Li Z."/>
            <person name="Hu S."/>
            <person name="Yao N."/>
            <person name="Dean R.A."/>
            <person name="Zhao W."/>
            <person name="Shen M."/>
            <person name="Zhang H."/>
            <person name="Li C."/>
            <person name="Liu L."/>
            <person name="Cao L."/>
            <person name="Xu X."/>
            <person name="Xing Y."/>
            <person name="Hsiang T."/>
            <person name="Zhang Z."/>
            <person name="Xu J.R."/>
            <person name="Peng Y.L."/>
        </authorList>
    </citation>
    <scope>NUCLEOTIDE SEQUENCE [LARGE SCALE GENOMIC DNA]</scope>
    <source>
        <strain evidence="1">P131</strain>
    </source>
</reference>
<sequence length="208" mass="22993">MPVSICAYICQIEVNICLFMLSELSCAHGPNNNTNKSANGGANSNTNSRYDHVKVWGQLSSTHDAPFGTKLFHLQVHTADICLSTFSIRLSAQMHNVYDKSKSTTIDNLCSGRVGYLNKFDQPHFSFPAWKKVLLSRPRANYYGGKGKVPPLALSSSGMGCVGIADFDDSFGKRKKRFRYLIPPANSKAGVVPCLHVRGRAFFCWIPK</sequence>
<proteinExistence type="predicted"/>
<organism>
    <name type="scientific">Pyricularia oryzae (strain P131)</name>
    <name type="common">Rice blast fungus</name>
    <name type="synonym">Magnaporthe oryzae</name>
    <dbReference type="NCBI Taxonomy" id="1143193"/>
    <lineage>
        <taxon>Eukaryota</taxon>
        <taxon>Fungi</taxon>
        <taxon>Dikarya</taxon>
        <taxon>Ascomycota</taxon>
        <taxon>Pezizomycotina</taxon>
        <taxon>Sordariomycetes</taxon>
        <taxon>Sordariomycetidae</taxon>
        <taxon>Magnaporthales</taxon>
        <taxon>Pyriculariaceae</taxon>
        <taxon>Pyricularia</taxon>
    </lineage>
</organism>
<gene>
    <name evidence="1" type="ORF">OOW_P131scaffold01008g10</name>
</gene>